<proteinExistence type="predicted"/>
<feature type="transmembrane region" description="Helical" evidence="1">
    <location>
        <begin position="19"/>
        <end position="41"/>
    </location>
</feature>
<name>A0A5M9J3U8_MONFR</name>
<evidence type="ECO:0000313" key="3">
    <source>
        <dbReference type="Proteomes" id="UP000322873"/>
    </source>
</evidence>
<dbReference type="AlphaFoldDB" id="A0A5M9J3U8"/>
<protein>
    <submittedName>
        <fullName evidence="2">Uncharacterized protein</fullName>
    </submittedName>
</protein>
<evidence type="ECO:0000313" key="2">
    <source>
        <dbReference type="EMBL" id="KAA8563728.1"/>
    </source>
</evidence>
<reference evidence="2 3" key="1">
    <citation type="submission" date="2019-06" db="EMBL/GenBank/DDBJ databases">
        <title>Genome Sequence of the Brown Rot Fungal Pathogen Monilinia fructicola.</title>
        <authorList>
            <person name="De Miccolis Angelini R.M."/>
            <person name="Landi L."/>
            <person name="Abate D."/>
            <person name="Pollastro S."/>
            <person name="Romanazzi G."/>
            <person name="Faretra F."/>
        </authorList>
    </citation>
    <scope>NUCLEOTIDE SEQUENCE [LARGE SCALE GENOMIC DNA]</scope>
    <source>
        <strain evidence="2 3">Mfrc123</strain>
    </source>
</reference>
<organism evidence="2 3">
    <name type="scientific">Monilinia fructicola</name>
    <name type="common">Brown rot fungus</name>
    <name type="synonym">Ciboria fructicola</name>
    <dbReference type="NCBI Taxonomy" id="38448"/>
    <lineage>
        <taxon>Eukaryota</taxon>
        <taxon>Fungi</taxon>
        <taxon>Dikarya</taxon>
        <taxon>Ascomycota</taxon>
        <taxon>Pezizomycotina</taxon>
        <taxon>Leotiomycetes</taxon>
        <taxon>Helotiales</taxon>
        <taxon>Sclerotiniaceae</taxon>
        <taxon>Monilinia</taxon>
    </lineage>
</organism>
<dbReference type="EMBL" id="VICG01000016">
    <property type="protein sequence ID" value="KAA8563728.1"/>
    <property type="molecule type" value="Genomic_DNA"/>
</dbReference>
<evidence type="ECO:0000256" key="1">
    <source>
        <dbReference type="SAM" id="Phobius"/>
    </source>
</evidence>
<sequence length="432" mass="47489">MSGGIIYDGIVQNRASVQIIVQVVAAALGLIQVAAICRLFNYATRIRLKQKAISLDLLNFWNGVNFASMRWDLRWMYLLLLLMFTSSCAIPSALWAGAITPISTYNVRQTTVILPQYSNMSSVREWPSEIDADGPQFRTEKGYFTYSPAMHYLGLLSQSLSTATTMDGSPRQHAKFDNSKFLYIGRSYGIGASVGLTDDGILSDTIATGYTFQEVGYAAETECILQSELRFYLNTQNGLQLFAATGRLPDTGNTTGEFSVYLGHSTKSLVAIGVAAANTGYNPRYLAIAAGDDYGGNLTHTVERQFELASNDLTGIYQSVLGSALNFSIADYQTYVTSSSYKDIMPTDEEINLTGIQNSITAMTDDLLVAYASAQLMIAKDTKTVDATVTHAAVRLGQPIYVYAVFMVNLVILFVVMLEAIRTRSWRYLTPF</sequence>
<keyword evidence="1" id="KW-1133">Transmembrane helix</keyword>
<accession>A0A5M9J3U8</accession>
<keyword evidence="1" id="KW-0812">Transmembrane</keyword>
<feature type="transmembrane region" description="Helical" evidence="1">
    <location>
        <begin position="400"/>
        <end position="421"/>
    </location>
</feature>
<dbReference type="VEuPathDB" id="FungiDB:MFRU_024g00810"/>
<dbReference type="Proteomes" id="UP000322873">
    <property type="component" value="Unassembled WGS sequence"/>
</dbReference>
<comment type="caution">
    <text evidence="2">The sequence shown here is derived from an EMBL/GenBank/DDBJ whole genome shotgun (WGS) entry which is preliminary data.</text>
</comment>
<feature type="transmembrane region" description="Helical" evidence="1">
    <location>
        <begin position="75"/>
        <end position="98"/>
    </location>
</feature>
<keyword evidence="1" id="KW-0472">Membrane</keyword>
<keyword evidence="3" id="KW-1185">Reference proteome</keyword>
<gene>
    <name evidence="2" type="ORF">EYC84_011747</name>
</gene>